<keyword evidence="2" id="KW-0012">Acyltransferase</keyword>
<dbReference type="PANTHER" id="PTHR43877">
    <property type="entry name" value="AMINOALKYLPHOSPHONATE N-ACETYLTRANSFERASE-RELATED-RELATED"/>
    <property type="match status" value="1"/>
</dbReference>
<dbReference type="GO" id="GO:0016747">
    <property type="term" value="F:acyltransferase activity, transferring groups other than amino-acyl groups"/>
    <property type="evidence" value="ECO:0007669"/>
    <property type="project" value="InterPro"/>
</dbReference>
<gene>
    <name evidence="4" type="ORF">KDAU_02970</name>
</gene>
<dbReference type="Pfam" id="PF00583">
    <property type="entry name" value="Acetyltransf_1"/>
    <property type="match status" value="1"/>
</dbReference>
<accession>A0A401Z822</accession>
<dbReference type="OrthoDB" id="147954at2"/>
<organism evidence="4 5">
    <name type="scientific">Dictyobacter aurantiacus</name>
    <dbReference type="NCBI Taxonomy" id="1936993"/>
    <lineage>
        <taxon>Bacteria</taxon>
        <taxon>Bacillati</taxon>
        <taxon>Chloroflexota</taxon>
        <taxon>Ktedonobacteria</taxon>
        <taxon>Ktedonobacterales</taxon>
        <taxon>Dictyobacteraceae</taxon>
        <taxon>Dictyobacter</taxon>
    </lineage>
</organism>
<evidence type="ECO:0000256" key="1">
    <source>
        <dbReference type="ARBA" id="ARBA00022679"/>
    </source>
</evidence>
<proteinExistence type="predicted"/>
<dbReference type="InterPro" id="IPR050832">
    <property type="entry name" value="Bact_Acetyltransf"/>
</dbReference>
<name>A0A401Z822_9CHLR</name>
<dbReference type="RefSeq" id="WP_126594294.1">
    <property type="nucleotide sequence ID" value="NZ_BIFQ01000001.1"/>
</dbReference>
<comment type="caution">
    <text evidence="4">The sequence shown here is derived from an EMBL/GenBank/DDBJ whole genome shotgun (WGS) entry which is preliminary data.</text>
</comment>
<dbReference type="InterPro" id="IPR016181">
    <property type="entry name" value="Acyl_CoA_acyltransferase"/>
</dbReference>
<dbReference type="Proteomes" id="UP000287224">
    <property type="component" value="Unassembled WGS sequence"/>
</dbReference>
<keyword evidence="5" id="KW-1185">Reference proteome</keyword>
<dbReference type="SUPFAM" id="SSF55729">
    <property type="entry name" value="Acyl-CoA N-acyltransferases (Nat)"/>
    <property type="match status" value="1"/>
</dbReference>
<protein>
    <recommendedName>
        <fullName evidence="3">N-acetyltransferase domain-containing protein</fullName>
    </recommendedName>
</protein>
<evidence type="ECO:0000313" key="4">
    <source>
        <dbReference type="EMBL" id="GCE02968.1"/>
    </source>
</evidence>
<dbReference type="InterPro" id="IPR000182">
    <property type="entry name" value="GNAT_dom"/>
</dbReference>
<evidence type="ECO:0000313" key="5">
    <source>
        <dbReference type="Proteomes" id="UP000287224"/>
    </source>
</evidence>
<evidence type="ECO:0000256" key="2">
    <source>
        <dbReference type="ARBA" id="ARBA00023315"/>
    </source>
</evidence>
<dbReference type="Gene3D" id="3.40.630.30">
    <property type="match status" value="1"/>
</dbReference>
<sequence length="316" mass="35567">MTTINLPTDLTVRAARREDAQAIVDLYALVEEAETGHSDNSIDDVYDLWDGEHVDLAHNSCAIFAAHGKLIGYTAVANTGRGVLLDVHTQAHPDYTELSLFSYLIQFAEERARALLETDQKLPRRLYTWGFTPASTARFVQHGFTIENSDYRMEVVLQTEPPQPQPLPGITIRPFIAGKEEGAVYDVIAEAFPDIDGKPYRPYEDWYEKVFEKTPSFDPAMLYVAVADGQIVGTISCRVYPQNGEGFIWQVAMRRAWRKRGIASLLMRTALVAYYQRGMKRIQLDVDANNATGAHQLYASLGMHKYSQVDSLQKSL</sequence>
<reference evidence="5" key="1">
    <citation type="submission" date="2018-12" db="EMBL/GenBank/DDBJ databases">
        <title>Tengunoibacter tsumagoiensis gen. nov., sp. nov., Dictyobacter kobayashii sp. nov., D. alpinus sp. nov., and D. joshuensis sp. nov. and description of Dictyobacteraceae fam. nov. within the order Ktedonobacterales isolated from Tengu-no-mugimeshi.</title>
        <authorList>
            <person name="Wang C.M."/>
            <person name="Zheng Y."/>
            <person name="Sakai Y."/>
            <person name="Toyoda A."/>
            <person name="Minakuchi Y."/>
            <person name="Abe K."/>
            <person name="Yokota A."/>
            <person name="Yabe S."/>
        </authorList>
    </citation>
    <scope>NUCLEOTIDE SEQUENCE [LARGE SCALE GENOMIC DNA]</scope>
    <source>
        <strain evidence="5">S-27</strain>
    </source>
</reference>
<keyword evidence="1" id="KW-0808">Transferase</keyword>
<feature type="domain" description="N-acetyltransferase" evidence="3">
    <location>
        <begin position="10"/>
        <end position="158"/>
    </location>
</feature>
<dbReference type="EMBL" id="BIFQ01000001">
    <property type="protein sequence ID" value="GCE02968.1"/>
    <property type="molecule type" value="Genomic_DNA"/>
</dbReference>
<feature type="domain" description="N-acetyltransferase" evidence="3">
    <location>
        <begin position="170"/>
        <end position="316"/>
    </location>
</feature>
<dbReference type="PROSITE" id="PS51186">
    <property type="entry name" value="GNAT"/>
    <property type="match status" value="2"/>
</dbReference>
<dbReference type="CDD" id="cd04301">
    <property type="entry name" value="NAT_SF"/>
    <property type="match status" value="1"/>
</dbReference>
<evidence type="ECO:0000259" key="3">
    <source>
        <dbReference type="PROSITE" id="PS51186"/>
    </source>
</evidence>
<dbReference type="AlphaFoldDB" id="A0A401Z822"/>